<dbReference type="Proteomes" id="UP001459105">
    <property type="component" value="Segment"/>
</dbReference>
<dbReference type="Pfam" id="PF00149">
    <property type="entry name" value="Metallophos"/>
    <property type="match status" value="1"/>
</dbReference>
<protein>
    <recommendedName>
        <fullName evidence="1">Calcineurin-like phosphoesterase domain-containing protein</fullName>
    </recommendedName>
</protein>
<dbReference type="EMBL" id="PP438412">
    <property type="protein sequence ID" value="XAI95540.1"/>
    <property type="molecule type" value="Genomic_DNA"/>
</dbReference>
<dbReference type="GO" id="GO:0016787">
    <property type="term" value="F:hydrolase activity"/>
    <property type="evidence" value="ECO:0007669"/>
    <property type="project" value="InterPro"/>
</dbReference>
<proteinExistence type="predicted"/>
<evidence type="ECO:0000259" key="1">
    <source>
        <dbReference type="Pfam" id="PF00149"/>
    </source>
</evidence>
<sequence>MPEFILVGDLHLTDRTPSTRVGDLFEDQTKLLEEIASYAKPDSWLLMPGDIGHRRDWSPAVLTWFIDYLSNHFPGRAVCTLGQHDLQDHNVKGYTSQSDVGVLEAAGVLTVLANGQFIEIPGKNPVRIKGYAWGDVTVTKNTLNVPRGTIALVHAPVALNKEQGRLPLSSLQIKGEGVILFGDTHAGFDRIDVSGVACLCPGVLTAMNSAEAYVRSRIYIYNSDKHTLLERTLTSVTPEFVHNAKPFAQSVTHGYEALLREAKEHTISDDPKAFIATVVKNAKTALKAQEEVDVNSLDQDFERLDKAGQHLLKRYIEST</sequence>
<dbReference type="InterPro" id="IPR029052">
    <property type="entry name" value="Metallo-depent_PP-like"/>
</dbReference>
<dbReference type="InterPro" id="IPR004843">
    <property type="entry name" value="Calcineurin-like_PHP"/>
</dbReference>
<accession>A0AAX4QGD9</accession>
<name>A0AAX4QGD9_9CAUD</name>
<evidence type="ECO:0000313" key="3">
    <source>
        <dbReference type="Proteomes" id="UP001459105"/>
    </source>
</evidence>
<dbReference type="SUPFAM" id="SSF56300">
    <property type="entry name" value="Metallo-dependent phosphatases"/>
    <property type="match status" value="1"/>
</dbReference>
<organism evidence="2 3">
    <name type="scientific">Microcystis phage Mvi-JY20</name>
    <dbReference type="NCBI Taxonomy" id="3128146"/>
    <lineage>
        <taxon>Viruses</taxon>
        <taxon>Duplodnaviria</taxon>
        <taxon>Heunggongvirae</taxon>
        <taxon>Uroviricota</taxon>
        <taxon>Caudoviricetes</taxon>
    </lineage>
</organism>
<reference evidence="2" key="1">
    <citation type="submission" date="2024-03" db="EMBL/GenBank/DDBJ databases">
        <authorList>
            <person name="Lin W."/>
            <person name="Li D."/>
            <person name="Tong Y."/>
        </authorList>
    </citation>
    <scope>NUCLEOTIDE SEQUENCE</scope>
</reference>
<feature type="domain" description="Calcineurin-like phosphoesterase" evidence="1">
    <location>
        <begin position="4"/>
        <end position="186"/>
    </location>
</feature>
<dbReference type="Gene3D" id="3.60.21.10">
    <property type="match status" value="1"/>
</dbReference>
<evidence type="ECO:0000313" key="2">
    <source>
        <dbReference type="EMBL" id="XAI95540.1"/>
    </source>
</evidence>